<dbReference type="GO" id="GO:0005524">
    <property type="term" value="F:ATP binding"/>
    <property type="evidence" value="ECO:0007669"/>
    <property type="project" value="UniProtKB-KW"/>
</dbReference>
<keyword evidence="3 14" id="KW-0436">Ligase</keyword>
<evidence type="ECO:0000259" key="16">
    <source>
        <dbReference type="Pfam" id="PF19303"/>
    </source>
</evidence>
<dbReference type="PRINTS" id="PR01041">
    <property type="entry name" value="TRNASYNTHMET"/>
</dbReference>
<dbReference type="InParanoid" id="A0A1Y1L3G8"/>
<dbReference type="InterPro" id="IPR033911">
    <property type="entry name" value="MetRS_core"/>
</dbReference>
<dbReference type="PANTHER" id="PTHR43326:SF1">
    <property type="entry name" value="METHIONINE--TRNA LIGASE, MITOCHONDRIAL"/>
    <property type="match status" value="1"/>
</dbReference>
<dbReference type="SUPFAM" id="SSF52374">
    <property type="entry name" value="Nucleotidylyl transferase"/>
    <property type="match status" value="1"/>
</dbReference>
<dbReference type="NCBIfam" id="TIGR00398">
    <property type="entry name" value="metG"/>
    <property type="match status" value="1"/>
</dbReference>
<evidence type="ECO:0000256" key="9">
    <source>
        <dbReference type="ARBA" id="ARBA00023146"/>
    </source>
</evidence>
<protein>
    <recommendedName>
        <fullName evidence="10">Methionine--tRNA ligase, mitochondrial</fullName>
        <ecNumber evidence="2">6.1.1.10</ecNumber>
    </recommendedName>
    <alternativeName>
        <fullName evidence="11">Methionyl-tRNA synthetase 2</fullName>
    </alternativeName>
    <alternativeName>
        <fullName evidence="12">Mitochondrial methionyl-tRNA synthetase</fullName>
    </alternativeName>
</protein>
<keyword evidence="7" id="KW-0809">Transit peptide</keyword>
<dbReference type="Pfam" id="PF19303">
    <property type="entry name" value="Anticodon_3"/>
    <property type="match status" value="1"/>
</dbReference>
<keyword evidence="19" id="KW-1185">Reference proteome</keyword>
<dbReference type="InterPro" id="IPR014758">
    <property type="entry name" value="Met-tRNA_synth"/>
</dbReference>
<evidence type="ECO:0000256" key="2">
    <source>
        <dbReference type="ARBA" id="ARBA00012838"/>
    </source>
</evidence>
<dbReference type="Proteomes" id="UP000327044">
    <property type="component" value="Unassembled WGS sequence"/>
</dbReference>
<dbReference type="Pfam" id="PF09334">
    <property type="entry name" value="tRNA-synt_1g"/>
    <property type="match status" value="1"/>
</dbReference>
<dbReference type="EMBL" id="VVIM01000008">
    <property type="protein sequence ID" value="KAB0794908.1"/>
    <property type="molecule type" value="Genomic_DNA"/>
</dbReference>
<feature type="domain" description="Methionyl-tRNA synthetase anticodon-binding" evidence="16">
    <location>
        <begin position="410"/>
        <end position="542"/>
    </location>
</feature>
<dbReference type="PANTHER" id="PTHR43326">
    <property type="entry name" value="METHIONYL-TRNA SYNTHETASE"/>
    <property type="match status" value="1"/>
</dbReference>
<evidence type="ECO:0000256" key="14">
    <source>
        <dbReference type="RuleBase" id="RU363039"/>
    </source>
</evidence>
<keyword evidence="9 14" id="KW-0030">Aminoacyl-tRNA synthetase</keyword>
<comment type="catalytic activity">
    <reaction evidence="13">
        <text>tRNA(Met) + L-methionine + ATP = L-methionyl-tRNA(Met) + AMP + diphosphate</text>
        <dbReference type="Rhea" id="RHEA:13481"/>
        <dbReference type="Rhea" id="RHEA-COMP:9667"/>
        <dbReference type="Rhea" id="RHEA-COMP:9698"/>
        <dbReference type="ChEBI" id="CHEBI:30616"/>
        <dbReference type="ChEBI" id="CHEBI:33019"/>
        <dbReference type="ChEBI" id="CHEBI:57844"/>
        <dbReference type="ChEBI" id="CHEBI:78442"/>
        <dbReference type="ChEBI" id="CHEBI:78530"/>
        <dbReference type="ChEBI" id="CHEBI:456215"/>
        <dbReference type="EC" id="6.1.1.10"/>
    </reaction>
</comment>
<accession>A0A1Y1L3G8</accession>
<dbReference type="SUPFAM" id="SSF47323">
    <property type="entry name" value="Anticodon-binding domain of a subclass of class I aminoacyl-tRNA synthetases"/>
    <property type="match status" value="1"/>
</dbReference>
<dbReference type="EMBL" id="GEZM01067904">
    <property type="protein sequence ID" value="JAV67331.1"/>
    <property type="molecule type" value="Transcribed_RNA"/>
</dbReference>
<name>A0A1Y1L3G8_PHOPY</name>
<keyword evidence="6 14" id="KW-0648">Protein biosynthesis</keyword>
<evidence type="ECO:0000256" key="4">
    <source>
        <dbReference type="ARBA" id="ARBA00022741"/>
    </source>
</evidence>
<evidence type="ECO:0000313" key="17">
    <source>
        <dbReference type="EMBL" id="JAV67331.1"/>
    </source>
</evidence>
<evidence type="ECO:0000256" key="3">
    <source>
        <dbReference type="ARBA" id="ARBA00022598"/>
    </source>
</evidence>
<evidence type="ECO:0000256" key="1">
    <source>
        <dbReference type="ARBA" id="ARBA00004305"/>
    </source>
</evidence>
<sequence length="546" mass="62647">MNALPKCAKFYITTPIYYVNADPHIGHLYTSLIADAAQRWQQLIRPNVKITFATGTDEHGSKIQQAALKNNMAVDKYCDQISSSYKAMSANFNVGYTSFIRTTDEAHMKTVQEFWKTLSKNGYIYSSKYSGWYCVSDETFLSESQLKETVNSNGERTLVSLESGHPVEWTEEQNYMFTLSKFQKELMKWLSKNDGVVKPKKYQKILWDMISNEELADVSISRPSSRVHWGVKVPGDDTQTVYVWLDALVNYLTVAGYPDIESETFNNIWPPEVQVIGKDIIKFHGIYWPSFLLAANLELPKTLFCHSHWTVDDEKMSKSKNNVVSPFNRSLLYTCDGLRYFLLREGVAHSDGNYSDTKLTRILNSELADTLGNLLSRCCSSALNPNQVFPEIDSEAFERVASMDVTKKIMDAVMKLPEICEQHYSDLNFYKVVDATIATLHVTNLFFESIKPWELRKKPESMDQLNVVLHLTLETLRICSIILSPIIPSISDRILNKMSVPKSRRLWKEVRSQSWNDPSFKQVKLSTSTAVIFQRILDERKKNSRL</sequence>
<evidence type="ECO:0000313" key="18">
    <source>
        <dbReference type="EMBL" id="KAB0794908.1"/>
    </source>
</evidence>
<evidence type="ECO:0000313" key="19">
    <source>
        <dbReference type="Proteomes" id="UP000327044"/>
    </source>
</evidence>
<dbReference type="CDD" id="cd00814">
    <property type="entry name" value="MetRS_core"/>
    <property type="match status" value="1"/>
</dbReference>
<reference evidence="18 19" key="2">
    <citation type="journal article" date="2018" name="Elife">
        <title>Firefly genomes illuminate parallel origins of bioluminescence in beetles.</title>
        <authorList>
            <person name="Fallon T.R."/>
            <person name="Lower S.E."/>
            <person name="Chang C.H."/>
            <person name="Bessho-Uehara M."/>
            <person name="Martin G.J."/>
            <person name="Bewick A.J."/>
            <person name="Behringer M."/>
            <person name="Debat H.J."/>
            <person name="Wong I."/>
            <person name="Day J.C."/>
            <person name="Suvorov A."/>
            <person name="Silva C.J."/>
            <person name="Stanger-Hall K.F."/>
            <person name="Hall D.W."/>
            <person name="Schmitz R.J."/>
            <person name="Nelson D.R."/>
            <person name="Lewis S.M."/>
            <person name="Shigenobu S."/>
            <person name="Bybee S.M."/>
            <person name="Larracuente A.M."/>
            <person name="Oba Y."/>
            <person name="Weng J.K."/>
        </authorList>
    </citation>
    <scope>NUCLEOTIDE SEQUENCE [LARGE SCALE GENOMIC DNA]</scope>
    <source>
        <strain evidence="18">1611_PpyrPB1</strain>
        <tissue evidence="18">Whole body</tissue>
    </source>
</reference>
<evidence type="ECO:0000256" key="6">
    <source>
        <dbReference type="ARBA" id="ARBA00022917"/>
    </source>
</evidence>
<dbReference type="InterPro" id="IPR009080">
    <property type="entry name" value="tRNAsynth_Ia_anticodon-bd"/>
</dbReference>
<evidence type="ECO:0000256" key="11">
    <source>
        <dbReference type="ARBA" id="ARBA00029831"/>
    </source>
</evidence>
<organism evidence="17">
    <name type="scientific">Photinus pyralis</name>
    <name type="common">Common eastern firefly</name>
    <name type="synonym">Lampyris pyralis</name>
    <dbReference type="NCBI Taxonomy" id="7054"/>
    <lineage>
        <taxon>Eukaryota</taxon>
        <taxon>Metazoa</taxon>
        <taxon>Ecdysozoa</taxon>
        <taxon>Arthropoda</taxon>
        <taxon>Hexapoda</taxon>
        <taxon>Insecta</taxon>
        <taxon>Pterygota</taxon>
        <taxon>Neoptera</taxon>
        <taxon>Endopterygota</taxon>
        <taxon>Coleoptera</taxon>
        <taxon>Polyphaga</taxon>
        <taxon>Elateriformia</taxon>
        <taxon>Elateroidea</taxon>
        <taxon>Lampyridae</taxon>
        <taxon>Lampyrinae</taxon>
        <taxon>Photinus</taxon>
    </lineage>
</organism>
<keyword evidence="5 14" id="KW-0067">ATP-binding</keyword>
<dbReference type="FunFam" id="2.170.220.10:FF:000001">
    <property type="entry name" value="methionine--tRNA ligase, mitochondrial"/>
    <property type="match status" value="1"/>
</dbReference>
<evidence type="ECO:0000256" key="8">
    <source>
        <dbReference type="ARBA" id="ARBA00023128"/>
    </source>
</evidence>
<dbReference type="FunFam" id="1.10.730.10:FF:000022">
    <property type="entry name" value="Methionyl-tRNA synthetase 2, mitochondrial"/>
    <property type="match status" value="1"/>
</dbReference>
<feature type="domain" description="Methionyl/Leucyl tRNA synthetase" evidence="15">
    <location>
        <begin position="11"/>
        <end position="378"/>
    </location>
</feature>
<reference evidence="17" key="1">
    <citation type="journal article" date="2016" name="Sci. Rep.">
        <title>Molecular characterization of firefly nuptial gifts: a multi-omics approach sheds light on postcopulatory sexual selection.</title>
        <authorList>
            <person name="Al-Wathiqui N."/>
            <person name="Fallon T.R."/>
            <person name="South A."/>
            <person name="Weng J.K."/>
            <person name="Lewis S.M."/>
        </authorList>
    </citation>
    <scope>NUCLEOTIDE SEQUENCE</scope>
</reference>
<dbReference type="InterPro" id="IPR015413">
    <property type="entry name" value="Methionyl/Leucyl_tRNA_Synth"/>
</dbReference>
<dbReference type="Gene3D" id="1.10.730.10">
    <property type="entry name" value="Isoleucyl-tRNA Synthetase, Domain 1"/>
    <property type="match status" value="1"/>
</dbReference>
<dbReference type="InterPro" id="IPR023457">
    <property type="entry name" value="Met-tRNA_synth_2"/>
</dbReference>
<dbReference type="GO" id="GO:0005759">
    <property type="term" value="C:mitochondrial matrix"/>
    <property type="evidence" value="ECO:0007669"/>
    <property type="project" value="UniProtKB-SubCell"/>
</dbReference>
<dbReference type="AlphaFoldDB" id="A0A1Y1L3G8"/>
<gene>
    <name evidence="18" type="ORF">PPYR_11747</name>
</gene>
<keyword evidence="8" id="KW-0496">Mitochondrion</keyword>
<comment type="subcellular location">
    <subcellularLocation>
        <location evidence="1">Mitochondrion matrix</location>
    </subcellularLocation>
</comment>
<dbReference type="Gene3D" id="2.170.220.10">
    <property type="match status" value="1"/>
</dbReference>
<proteinExistence type="inferred from homology"/>
<dbReference type="InterPro" id="IPR014729">
    <property type="entry name" value="Rossmann-like_a/b/a_fold"/>
</dbReference>
<dbReference type="EC" id="6.1.1.10" evidence="2"/>
<evidence type="ECO:0000256" key="12">
    <source>
        <dbReference type="ARBA" id="ARBA00030331"/>
    </source>
</evidence>
<comment type="similarity">
    <text evidence="14">Belongs to the class-I aminoacyl-tRNA synthetase family.</text>
</comment>
<evidence type="ECO:0000259" key="15">
    <source>
        <dbReference type="Pfam" id="PF09334"/>
    </source>
</evidence>
<evidence type="ECO:0000256" key="7">
    <source>
        <dbReference type="ARBA" id="ARBA00022946"/>
    </source>
</evidence>
<evidence type="ECO:0000256" key="13">
    <source>
        <dbReference type="ARBA" id="ARBA00047364"/>
    </source>
</evidence>
<dbReference type="GO" id="GO:0006431">
    <property type="term" value="P:methionyl-tRNA aminoacylation"/>
    <property type="evidence" value="ECO:0007669"/>
    <property type="project" value="InterPro"/>
</dbReference>
<evidence type="ECO:0000256" key="5">
    <source>
        <dbReference type="ARBA" id="ARBA00022840"/>
    </source>
</evidence>
<dbReference type="FunCoup" id="A0A1Y1L3G8">
    <property type="interactions" value="1310"/>
</dbReference>
<dbReference type="InterPro" id="IPR041872">
    <property type="entry name" value="Anticodon_Met"/>
</dbReference>
<reference evidence="18" key="3">
    <citation type="submission" date="2019-08" db="EMBL/GenBank/DDBJ databases">
        <authorList>
            <consortium name="Photinus pyralis genome working group"/>
            <person name="Fallon T.R."/>
            <person name="Sander Lower S.E."/>
            <person name="Weng J.-K."/>
        </authorList>
    </citation>
    <scope>NUCLEOTIDE SEQUENCE</scope>
    <source>
        <strain evidence="18">1611_PpyrPB1</strain>
        <tissue evidence="18">Whole body</tissue>
    </source>
</reference>
<keyword evidence="4 14" id="KW-0547">Nucleotide-binding</keyword>
<evidence type="ECO:0000256" key="10">
    <source>
        <dbReference type="ARBA" id="ARBA00026124"/>
    </source>
</evidence>
<dbReference type="GO" id="GO:0004825">
    <property type="term" value="F:methionine-tRNA ligase activity"/>
    <property type="evidence" value="ECO:0007669"/>
    <property type="project" value="UniProtKB-EC"/>
</dbReference>
<dbReference type="Gene3D" id="3.40.50.620">
    <property type="entry name" value="HUPs"/>
    <property type="match status" value="1"/>
</dbReference>